<evidence type="ECO:0000313" key="2">
    <source>
        <dbReference type="Proteomes" id="UP000760668"/>
    </source>
</evidence>
<comment type="caution">
    <text evidence="1">The sequence shown here is derived from an EMBL/GenBank/DDBJ whole genome shotgun (WGS) entry which is preliminary data.</text>
</comment>
<dbReference type="AlphaFoldDB" id="A0A921ML72"/>
<dbReference type="NCBIfam" id="TIGR01863">
    <property type="entry name" value="cas_Csd1"/>
    <property type="match status" value="1"/>
</dbReference>
<dbReference type="Pfam" id="PF09709">
    <property type="entry name" value="Cas_Csd1"/>
    <property type="match status" value="1"/>
</dbReference>
<dbReference type="InterPro" id="IPR010144">
    <property type="entry name" value="CRISPR-assoc_prot_Csd1-typ"/>
</dbReference>
<dbReference type="EMBL" id="DYUC01000062">
    <property type="protein sequence ID" value="HJG86658.1"/>
    <property type="molecule type" value="Genomic_DNA"/>
</dbReference>
<organism evidence="1 2">
    <name type="scientific">Pseudoflavonifractor capillosus</name>
    <dbReference type="NCBI Taxonomy" id="106588"/>
    <lineage>
        <taxon>Bacteria</taxon>
        <taxon>Bacillati</taxon>
        <taxon>Bacillota</taxon>
        <taxon>Clostridia</taxon>
        <taxon>Eubacteriales</taxon>
        <taxon>Oscillospiraceae</taxon>
        <taxon>Pseudoflavonifractor</taxon>
    </lineage>
</organism>
<accession>A0A921ML72</accession>
<reference evidence="1" key="1">
    <citation type="journal article" date="2021" name="PeerJ">
        <title>Extensive microbial diversity within the chicken gut microbiome revealed by metagenomics and culture.</title>
        <authorList>
            <person name="Gilroy R."/>
            <person name="Ravi A."/>
            <person name="Getino M."/>
            <person name="Pursley I."/>
            <person name="Horton D.L."/>
            <person name="Alikhan N.F."/>
            <person name="Baker D."/>
            <person name="Gharbi K."/>
            <person name="Hall N."/>
            <person name="Watson M."/>
            <person name="Adriaenssens E.M."/>
            <person name="Foster-Nyarko E."/>
            <person name="Jarju S."/>
            <person name="Secka A."/>
            <person name="Antonio M."/>
            <person name="Oren A."/>
            <person name="Chaudhuri R.R."/>
            <person name="La Ragione R."/>
            <person name="Hildebrand F."/>
            <person name="Pallen M.J."/>
        </authorList>
    </citation>
    <scope>NUCLEOTIDE SEQUENCE</scope>
    <source>
        <strain evidence="1">CHK179-5677</strain>
    </source>
</reference>
<protein>
    <submittedName>
        <fullName evidence="1">Type I-C CRISPR-associated protein Cas8c/Csd1</fullName>
    </submittedName>
</protein>
<proteinExistence type="predicted"/>
<evidence type="ECO:0000313" key="1">
    <source>
        <dbReference type="EMBL" id="HJG86658.1"/>
    </source>
</evidence>
<dbReference type="RefSeq" id="WP_295369174.1">
    <property type="nucleotide sequence ID" value="NZ_DYUC01000062.1"/>
</dbReference>
<dbReference type="CDD" id="cd09757">
    <property type="entry name" value="Cas8c_I-C"/>
    <property type="match status" value="1"/>
</dbReference>
<dbReference type="Proteomes" id="UP000760668">
    <property type="component" value="Unassembled WGS sequence"/>
</dbReference>
<sequence length="650" mass="72338">MGWLDRCYQTYEKNLSQVGKPSASLRFGWDAPMLLPVAHTTQKVNVEVSLSPSGTFLSARVLRSDEMTTVIPCTEESSARTSGPVPHPLTDKLQYVAGDYAAYGGAKKPMWTEYLTQLQAWCGSPFGMDAIRAVLAYLKHGCLIRDLVSCNILFADGAGRLLKKWTGAKEDMPPIFQSVTGGDQSEAFVRFQVGGDDLSADPAVWDCYTRYYLSTLKDTGVCYVQGREMPVSLLSPYKIRNAGDRAKLISSNDSTNFTFRGRFETAGEALSIGYETTQKAHSALRWLVGRQGVQNGDQAILVWGTENEPIPPVTGDACDIVLASRSDLDDDDDDLGSSFDAAADLPRTREGFAAAFNKAIQGYRHALPEHSQVSVMVLDSATPGRLSIRYYRELQGSRLMDHITDWHTFFGWELRYRKLQTRENGKKLLIPLVFVGAPAPADIAAAAYGAKADEKLRQQTVERLLPCITERKAFPRDIMLAAARRASNGIALEPWEASKTRSIACALVRGYHHRNLKEEYTMALDETCSDRSYLFGRILACAEQLEQYAAYNTSGDRASRPTNALRYEVAFTQHPVKTLALLRKQLEPYLERLIKARKSTYASDLMLQIIARIPADQFNDQPLTELYLLGYACQRAEFFKKAGAVPDTDE</sequence>
<reference evidence="1" key="2">
    <citation type="submission" date="2021-09" db="EMBL/GenBank/DDBJ databases">
        <authorList>
            <person name="Gilroy R."/>
        </authorList>
    </citation>
    <scope>NUCLEOTIDE SEQUENCE</scope>
    <source>
        <strain evidence="1">CHK179-5677</strain>
    </source>
</reference>
<name>A0A921ML72_9FIRM</name>
<gene>
    <name evidence="1" type="primary">cas8c</name>
    <name evidence="1" type="ORF">K8V01_06525</name>
</gene>